<dbReference type="SMART" id="SM00368">
    <property type="entry name" value="LRR_RI"/>
    <property type="match status" value="5"/>
</dbReference>
<sequence>MSTGTGMIYNKSEYKIEHFRYSLTIYYRKNLLSLLQMDAMTEVLSNSDEVEQLILRNTGLTDELLKSLATVLKRTDFTELLFGNQLGDLGVKTLLSGLAELQDKTAVLHGNSEQIHFSPVNIVIKELDLGGNGIGSDGLRVLATFMRYHSHLQYLGLAQTPCSDMEAWTVLFESLKVNTALTHIILDESNLGDNGIKLFAEALRSNKTLRKVDLDNNGFGEVGEQYLLEALRSGGKCSLEHLSLEGNYISIALMVNIQQELESNRPACNLRNTIYWMICKISCTWRPGIQFLIRICLNN</sequence>
<dbReference type="SUPFAM" id="SSF52047">
    <property type="entry name" value="RNI-like"/>
    <property type="match status" value="1"/>
</dbReference>
<dbReference type="PANTHER" id="PTHR24111:SF5">
    <property type="entry name" value="LEUCINE-RICH REPEAT-CONTAINING PROTEIN 74B-LIKE"/>
    <property type="match status" value="1"/>
</dbReference>
<reference evidence="2" key="1">
    <citation type="submission" date="2025-08" db="UniProtKB">
        <authorList>
            <consortium name="Ensembl"/>
        </authorList>
    </citation>
    <scope>IDENTIFICATION</scope>
</reference>
<organism evidence="2 3">
    <name type="scientific">Cyprinus carpio</name>
    <name type="common">Common carp</name>
    <dbReference type="NCBI Taxonomy" id="7962"/>
    <lineage>
        <taxon>Eukaryota</taxon>
        <taxon>Metazoa</taxon>
        <taxon>Chordata</taxon>
        <taxon>Craniata</taxon>
        <taxon>Vertebrata</taxon>
        <taxon>Euteleostomi</taxon>
        <taxon>Actinopterygii</taxon>
        <taxon>Neopterygii</taxon>
        <taxon>Teleostei</taxon>
        <taxon>Ostariophysi</taxon>
        <taxon>Cypriniformes</taxon>
        <taxon>Cyprinidae</taxon>
        <taxon>Cyprininae</taxon>
        <taxon>Cyprinus</taxon>
    </lineage>
</organism>
<dbReference type="AlphaFoldDB" id="A0A8C1XD89"/>
<dbReference type="Ensembl" id="ENSCCRT00015081855.1">
    <property type="protein sequence ID" value="ENSCCRP00015079259.1"/>
    <property type="gene ID" value="ENSCCRG00015032087.1"/>
</dbReference>
<accession>A0A8C1XD89</accession>
<dbReference type="InterPro" id="IPR052201">
    <property type="entry name" value="LRR-containing_regulator"/>
</dbReference>
<dbReference type="Gene3D" id="3.80.10.10">
    <property type="entry name" value="Ribonuclease Inhibitor"/>
    <property type="match status" value="2"/>
</dbReference>
<protein>
    <submittedName>
        <fullName evidence="2">Uncharacterized protein</fullName>
    </submittedName>
</protein>
<dbReference type="PANTHER" id="PTHR24111">
    <property type="entry name" value="LEUCINE-RICH REPEAT-CONTAINING PROTEIN 34"/>
    <property type="match status" value="1"/>
</dbReference>
<proteinExistence type="predicted"/>
<dbReference type="InterPro" id="IPR032675">
    <property type="entry name" value="LRR_dom_sf"/>
</dbReference>
<evidence type="ECO:0000256" key="1">
    <source>
        <dbReference type="ARBA" id="ARBA00022737"/>
    </source>
</evidence>
<dbReference type="Pfam" id="PF13516">
    <property type="entry name" value="LRR_6"/>
    <property type="match status" value="1"/>
</dbReference>
<dbReference type="Proteomes" id="UP000694700">
    <property type="component" value="Unplaced"/>
</dbReference>
<evidence type="ECO:0000313" key="3">
    <source>
        <dbReference type="Proteomes" id="UP000694700"/>
    </source>
</evidence>
<name>A0A8C1XD89_CYPCA</name>
<evidence type="ECO:0000313" key="2">
    <source>
        <dbReference type="Ensembl" id="ENSCCRP00015079259.1"/>
    </source>
</evidence>
<keyword evidence="1" id="KW-0677">Repeat</keyword>
<dbReference type="InterPro" id="IPR001611">
    <property type="entry name" value="Leu-rich_rpt"/>
</dbReference>